<protein>
    <submittedName>
        <fullName evidence="2">Pilus assembly protein PilZ</fullName>
    </submittedName>
</protein>
<reference evidence="2 3" key="1">
    <citation type="submission" date="2019-10" db="EMBL/GenBank/DDBJ databases">
        <authorList>
            <person name="Karimi E."/>
        </authorList>
    </citation>
    <scope>NUCLEOTIDE SEQUENCE [LARGE SCALE GENOMIC DNA]</scope>
    <source>
        <strain evidence="2">Exiguobacterium sp. 9Y</strain>
    </source>
</reference>
<name>A0A653I789_9BACL</name>
<dbReference type="RefSeq" id="WP_029330522.1">
    <property type="nucleotide sequence ID" value="NZ_LR732311.1"/>
</dbReference>
<accession>A0A653I789</accession>
<evidence type="ECO:0000259" key="1">
    <source>
        <dbReference type="Pfam" id="PF07238"/>
    </source>
</evidence>
<gene>
    <name evidence="2" type="ORF">EXIGUO9Y_190092</name>
</gene>
<organism evidence="2 3">
    <name type="scientific">Exiguobacterium oxidotolerans</name>
    <dbReference type="NCBI Taxonomy" id="223958"/>
    <lineage>
        <taxon>Bacteria</taxon>
        <taxon>Bacillati</taxon>
        <taxon>Bacillota</taxon>
        <taxon>Bacilli</taxon>
        <taxon>Bacillales</taxon>
        <taxon>Bacillales Family XII. Incertae Sedis</taxon>
        <taxon>Exiguobacterium</taxon>
    </lineage>
</organism>
<dbReference type="Gene3D" id="2.40.10.220">
    <property type="entry name" value="predicted glycosyltransferase like domains"/>
    <property type="match status" value="1"/>
</dbReference>
<dbReference type="InterPro" id="IPR009875">
    <property type="entry name" value="PilZ_domain"/>
</dbReference>
<sequence>MKIKRNEPFRYTFKEPITGEFHLVKDGRRTPAGLMHIHNISPSGIAITTPLKLPLQKTTTIIVEFSLIANTEPLKIEGQLLHEKWIGTERLYGLHLHTTKQDRDTIVQAVKHIAKNER</sequence>
<feature type="domain" description="PilZ" evidence="1">
    <location>
        <begin position="26"/>
        <end position="110"/>
    </location>
</feature>
<keyword evidence="3" id="KW-1185">Reference proteome</keyword>
<evidence type="ECO:0000313" key="3">
    <source>
        <dbReference type="Proteomes" id="UP000439752"/>
    </source>
</evidence>
<dbReference type="GO" id="GO:0035438">
    <property type="term" value="F:cyclic-di-GMP binding"/>
    <property type="evidence" value="ECO:0007669"/>
    <property type="project" value="InterPro"/>
</dbReference>
<evidence type="ECO:0000313" key="2">
    <source>
        <dbReference type="EMBL" id="VWX34663.1"/>
    </source>
</evidence>
<dbReference type="Proteomes" id="UP000439752">
    <property type="component" value="Unassembled WGS sequence"/>
</dbReference>
<dbReference type="AlphaFoldDB" id="A0A653I789"/>
<dbReference type="Pfam" id="PF07238">
    <property type="entry name" value="PilZ"/>
    <property type="match status" value="1"/>
</dbReference>
<dbReference type="EMBL" id="CABWKQ010000011">
    <property type="protein sequence ID" value="VWX34663.1"/>
    <property type="molecule type" value="Genomic_DNA"/>
</dbReference>
<proteinExistence type="predicted"/>